<dbReference type="EMBL" id="CAMXCT030003713">
    <property type="protein sequence ID" value="CAL4793179.1"/>
    <property type="molecule type" value="Genomic_DNA"/>
</dbReference>
<evidence type="ECO:0000256" key="1">
    <source>
        <dbReference type="SAM" id="Coils"/>
    </source>
</evidence>
<evidence type="ECO:0000313" key="6">
    <source>
        <dbReference type="Proteomes" id="UP001152797"/>
    </source>
</evidence>
<dbReference type="AlphaFoldDB" id="A0A9P1DC40"/>
<organism evidence="3">
    <name type="scientific">Cladocopium goreaui</name>
    <dbReference type="NCBI Taxonomy" id="2562237"/>
    <lineage>
        <taxon>Eukaryota</taxon>
        <taxon>Sar</taxon>
        <taxon>Alveolata</taxon>
        <taxon>Dinophyceae</taxon>
        <taxon>Suessiales</taxon>
        <taxon>Symbiodiniaceae</taxon>
        <taxon>Cladocopium</taxon>
    </lineage>
</organism>
<sequence>MTRAETELQVSFVQERGRLDALLNAESDCAQQLEASRLREKYLEEELRGKCELCTEAADALRENLMELEKQVELNEERREGEAQLASRVEQLEKQRREWKKTTKALENQEQEMVALREDLRRAAEQHQTSPVNKRTLRVQLEQLQEQFQKELAEKGEEHERELEAAKEAEEKLEEMRLKQLQLEEQLEEQHAEQLSAGNEQRAEVMEQQERSATLEAELKKMRRKVQTNTKVIESQEQEMVALREDLRRAAEQHQTSPVNKRTLRVQLEQLQEQFQKELAEKGEEHERALEAAKEAEEKLEEMRLKQLQLEEQLEEQHAEQLIDLEQRSAHQRSEEQQQELLELRSELESLRDAQAGATFISVNADQAQEAIEMLTHELHSAQDSLLRERRQHATMWASGKQQDFGEEVLAARALVQEELQCYNSSRIAQQAKFEAELAEKDKQHQKDCEELKEVHKSELQATKQEEKLRPETEEMTRVRDELRQLEEQRVAQEEARQEEEQKNQRLAAEFQQQLSEWQQRSGRQTAELEEYLTEMESCRRSEEQNISKLEEFQREMDSCQREAVDCQRRIEDLERHEEDEVKVREEAQREQREQISAELRLAALLRTELEDQRSDWQQKSDEQSKELVELQSEMQSFKAAKEAVTACCEQLVKESQQELEDRCRVERRAREDWRNQRCSLLGQLRQSSEEKHLLEKKLACSERDLWEASEHVRSLWEHRLKLQEECQVQNQMLNGGLRRTLEEQQEEALALHHAVQAKERELLEMKLHRQEGAPVAPAFSARTRI</sequence>
<keyword evidence="6" id="KW-1185">Reference proteome</keyword>
<proteinExistence type="predicted"/>
<dbReference type="EMBL" id="CAMXCT020003713">
    <property type="protein sequence ID" value="CAL1159242.1"/>
    <property type="molecule type" value="Genomic_DNA"/>
</dbReference>
<reference evidence="4" key="2">
    <citation type="submission" date="2024-04" db="EMBL/GenBank/DDBJ databases">
        <authorList>
            <person name="Chen Y."/>
            <person name="Shah S."/>
            <person name="Dougan E. K."/>
            <person name="Thang M."/>
            <person name="Chan C."/>
        </authorList>
    </citation>
    <scope>NUCLEOTIDE SEQUENCE [LARGE SCALE GENOMIC DNA]</scope>
</reference>
<gene>
    <name evidence="3" type="ORF">C1SCF055_LOCUS31554</name>
</gene>
<evidence type="ECO:0000256" key="2">
    <source>
        <dbReference type="SAM" id="MobiDB-lite"/>
    </source>
</evidence>
<feature type="region of interest" description="Disordered" evidence="2">
    <location>
        <begin position="454"/>
        <end position="477"/>
    </location>
</feature>
<feature type="region of interest" description="Disordered" evidence="2">
    <location>
        <begin position="152"/>
        <end position="171"/>
    </location>
</feature>
<keyword evidence="1" id="KW-0175">Coiled coil</keyword>
<accession>A0A9P1DC40</accession>
<feature type="coiled-coil region" evidence="1">
    <location>
        <begin position="543"/>
        <end position="705"/>
    </location>
</feature>
<reference evidence="3" key="1">
    <citation type="submission" date="2022-10" db="EMBL/GenBank/DDBJ databases">
        <authorList>
            <person name="Chen Y."/>
            <person name="Dougan E. K."/>
            <person name="Chan C."/>
            <person name="Rhodes N."/>
            <person name="Thang M."/>
        </authorList>
    </citation>
    <scope>NUCLEOTIDE SEQUENCE</scope>
</reference>
<evidence type="ECO:0000313" key="3">
    <source>
        <dbReference type="EMBL" id="CAI4005867.1"/>
    </source>
</evidence>
<comment type="caution">
    <text evidence="3">The sequence shown here is derived from an EMBL/GenBank/DDBJ whole genome shotgun (WGS) entry which is preliminary data.</text>
</comment>
<dbReference type="Proteomes" id="UP001152797">
    <property type="component" value="Unassembled WGS sequence"/>
</dbReference>
<protein>
    <submittedName>
        <fullName evidence="5">Reticulocyte-binding protein homolog 2a (PfR2Ha) (PfRH2a) [Cleaved into: Reticulocyte-binding protein homolog 2a 85 kDa form Reticulocyte-binding protein homolog 2a 285 kDa form]</fullName>
    </submittedName>
</protein>
<name>A0A9P1DC40_9DINO</name>
<dbReference type="EMBL" id="CAMXCT010003713">
    <property type="protein sequence ID" value="CAI4005867.1"/>
    <property type="molecule type" value="Genomic_DNA"/>
</dbReference>
<evidence type="ECO:0000313" key="5">
    <source>
        <dbReference type="EMBL" id="CAL4793179.1"/>
    </source>
</evidence>
<evidence type="ECO:0000313" key="4">
    <source>
        <dbReference type="EMBL" id="CAL1159242.1"/>
    </source>
</evidence>